<dbReference type="OrthoDB" id="9805029at2"/>
<evidence type="ECO:0000256" key="1">
    <source>
        <dbReference type="ARBA" id="ARBA00022741"/>
    </source>
</evidence>
<dbReference type="Pfam" id="PF00005">
    <property type="entry name" value="ABC_tran"/>
    <property type="match status" value="1"/>
</dbReference>
<dbReference type="SUPFAM" id="SSF52540">
    <property type="entry name" value="P-loop containing nucleoside triphosphate hydrolases"/>
    <property type="match status" value="1"/>
</dbReference>
<organism evidence="4 5">
    <name type="scientific">Mesorhizobium qingshengii</name>
    <dbReference type="NCBI Taxonomy" id="1165689"/>
    <lineage>
        <taxon>Bacteria</taxon>
        <taxon>Pseudomonadati</taxon>
        <taxon>Pseudomonadota</taxon>
        <taxon>Alphaproteobacteria</taxon>
        <taxon>Hyphomicrobiales</taxon>
        <taxon>Phyllobacteriaceae</taxon>
        <taxon>Mesorhizobium</taxon>
    </lineage>
</organism>
<dbReference type="EMBL" id="FMXM01000074">
    <property type="protein sequence ID" value="SDA99965.1"/>
    <property type="molecule type" value="Genomic_DNA"/>
</dbReference>
<gene>
    <name evidence="4" type="ORF">SAMN02927914_06801</name>
</gene>
<feature type="domain" description="ABC transporter" evidence="3">
    <location>
        <begin position="23"/>
        <end position="82"/>
    </location>
</feature>
<dbReference type="Gene3D" id="3.40.50.300">
    <property type="entry name" value="P-loop containing nucleotide triphosphate hydrolases"/>
    <property type="match status" value="1"/>
</dbReference>
<dbReference type="GO" id="GO:0005524">
    <property type="term" value="F:ATP binding"/>
    <property type="evidence" value="ECO:0007669"/>
    <property type="project" value="UniProtKB-KW"/>
</dbReference>
<keyword evidence="2" id="KW-0067">ATP-binding</keyword>
<sequence length="88" mass="9242">MAMAQPLVELRNVSKRFGNIEALTGVSLQVHPGQVTCLLGDNGAGKSTLIKILSGYHQASGGEILLDGVVARITSPREARQRGIATVC</sequence>
<dbReference type="PANTHER" id="PTHR43790:SF8">
    <property type="entry name" value="SUGAR ABC TRANSPORTER ATP-BINDING PROTEIN"/>
    <property type="match status" value="1"/>
</dbReference>
<protein>
    <submittedName>
        <fullName evidence="4">ABC transporter</fullName>
    </submittedName>
</protein>
<evidence type="ECO:0000256" key="2">
    <source>
        <dbReference type="ARBA" id="ARBA00022840"/>
    </source>
</evidence>
<reference evidence="4 5" key="1">
    <citation type="submission" date="2016-10" db="EMBL/GenBank/DDBJ databases">
        <authorList>
            <person name="de Groot N.N."/>
        </authorList>
    </citation>
    <scope>NUCLEOTIDE SEQUENCE [LARGE SCALE GENOMIC DNA]</scope>
    <source>
        <strain evidence="4 5">CGMCC 1.12097</strain>
    </source>
</reference>
<keyword evidence="1" id="KW-0547">Nucleotide-binding</keyword>
<dbReference type="InterPro" id="IPR003439">
    <property type="entry name" value="ABC_transporter-like_ATP-bd"/>
</dbReference>
<evidence type="ECO:0000313" key="4">
    <source>
        <dbReference type="EMBL" id="SDA99965.1"/>
    </source>
</evidence>
<name>A0A1G5ZZ47_9HYPH</name>
<dbReference type="AlphaFoldDB" id="A0A1G5ZZ47"/>
<dbReference type="PANTHER" id="PTHR43790">
    <property type="entry name" value="CARBOHYDRATE TRANSPORT ATP-BINDING PROTEIN MG119-RELATED"/>
    <property type="match status" value="1"/>
</dbReference>
<dbReference type="InterPro" id="IPR027417">
    <property type="entry name" value="P-loop_NTPase"/>
</dbReference>
<accession>A0A1G5ZZ47</accession>
<dbReference type="InterPro" id="IPR050107">
    <property type="entry name" value="ABC_carbohydrate_import_ATPase"/>
</dbReference>
<dbReference type="STRING" id="1165689.SAMN02927914_06801"/>
<evidence type="ECO:0000313" key="5">
    <source>
        <dbReference type="Proteomes" id="UP000198588"/>
    </source>
</evidence>
<dbReference type="GO" id="GO:0016887">
    <property type="term" value="F:ATP hydrolysis activity"/>
    <property type="evidence" value="ECO:0007669"/>
    <property type="project" value="InterPro"/>
</dbReference>
<dbReference type="Proteomes" id="UP000198588">
    <property type="component" value="Unassembled WGS sequence"/>
</dbReference>
<proteinExistence type="predicted"/>
<evidence type="ECO:0000259" key="3">
    <source>
        <dbReference type="Pfam" id="PF00005"/>
    </source>
</evidence>